<proteinExistence type="predicted"/>
<reference evidence="1" key="1">
    <citation type="submission" date="2021-07" db="EMBL/GenBank/DDBJ databases">
        <authorList>
            <person name="Catto M.A."/>
            <person name="Jacobson A."/>
            <person name="Kennedy G."/>
            <person name="Labadie P."/>
            <person name="Hunt B.G."/>
            <person name="Srinivasan R."/>
        </authorList>
    </citation>
    <scope>NUCLEOTIDE SEQUENCE</scope>
    <source>
        <strain evidence="1">PL_HMW_Pooled</strain>
        <tissue evidence="1">Head</tissue>
    </source>
</reference>
<gene>
    <name evidence="1" type="ORF">KUF71_024812</name>
</gene>
<dbReference type="EMBL" id="JAHWGI010000446">
    <property type="protein sequence ID" value="KAK3915669.1"/>
    <property type="molecule type" value="Genomic_DNA"/>
</dbReference>
<dbReference type="PANTHER" id="PTHR47326">
    <property type="entry name" value="TRANSPOSABLE ELEMENT TC3 TRANSPOSASE-LIKE PROTEIN"/>
    <property type="match status" value="1"/>
</dbReference>
<dbReference type="Gene3D" id="1.10.10.60">
    <property type="entry name" value="Homeodomain-like"/>
    <property type="match status" value="1"/>
</dbReference>
<sequence length="155" mass="17597">MRIKGRAAVRNVRVPEAVALIAQAVHEEVGDPHTSVRAVARNLGVSKTTVHRAMQKDLALKPWKRKQVHELKPGDLPIRARVCEELLDRVDEAEQNPRFQGDRFLNRVIWTDECTVSSEGHFNPHNEHHWAAENPRCTAVTHVQGKFAVNNSTRH</sequence>
<dbReference type="AlphaFoldDB" id="A0AAE1H6R1"/>
<accession>A0AAE1H6R1</accession>
<reference evidence="1" key="2">
    <citation type="journal article" date="2023" name="BMC Genomics">
        <title>Pest status, molecular evolution, and epigenetic factors derived from the genome assembly of Frankliniella fusca, a thysanopteran phytovirus vector.</title>
        <authorList>
            <person name="Catto M.A."/>
            <person name="Labadie P.E."/>
            <person name="Jacobson A.L."/>
            <person name="Kennedy G.G."/>
            <person name="Srinivasan R."/>
            <person name="Hunt B.G."/>
        </authorList>
    </citation>
    <scope>NUCLEOTIDE SEQUENCE</scope>
    <source>
        <strain evidence="1">PL_HMW_Pooled</strain>
    </source>
</reference>
<protein>
    <submittedName>
        <fullName evidence="1">Stomatin-like protein 1</fullName>
    </submittedName>
</protein>
<name>A0AAE1H6R1_9NEOP</name>
<organism evidence="1 2">
    <name type="scientific">Frankliniella fusca</name>
    <dbReference type="NCBI Taxonomy" id="407009"/>
    <lineage>
        <taxon>Eukaryota</taxon>
        <taxon>Metazoa</taxon>
        <taxon>Ecdysozoa</taxon>
        <taxon>Arthropoda</taxon>
        <taxon>Hexapoda</taxon>
        <taxon>Insecta</taxon>
        <taxon>Pterygota</taxon>
        <taxon>Neoptera</taxon>
        <taxon>Paraneoptera</taxon>
        <taxon>Thysanoptera</taxon>
        <taxon>Terebrantia</taxon>
        <taxon>Thripoidea</taxon>
        <taxon>Thripidae</taxon>
        <taxon>Frankliniella</taxon>
    </lineage>
</organism>
<dbReference type="Proteomes" id="UP001219518">
    <property type="component" value="Unassembled WGS sequence"/>
</dbReference>
<evidence type="ECO:0000313" key="1">
    <source>
        <dbReference type="EMBL" id="KAK3915669.1"/>
    </source>
</evidence>
<evidence type="ECO:0000313" key="2">
    <source>
        <dbReference type="Proteomes" id="UP001219518"/>
    </source>
</evidence>
<dbReference type="PANTHER" id="PTHR47326:SF1">
    <property type="entry name" value="HTH PSQ-TYPE DOMAIN-CONTAINING PROTEIN"/>
    <property type="match status" value="1"/>
</dbReference>
<comment type="caution">
    <text evidence="1">The sequence shown here is derived from an EMBL/GenBank/DDBJ whole genome shotgun (WGS) entry which is preliminary data.</text>
</comment>
<keyword evidence="2" id="KW-1185">Reference proteome</keyword>